<dbReference type="EC" id="2.7.2.8" evidence="9"/>
<evidence type="ECO:0000313" key="12">
    <source>
        <dbReference type="Proteomes" id="UP000741863"/>
    </source>
</evidence>
<dbReference type="GO" id="GO:0003991">
    <property type="term" value="F:acetylglutamate kinase activity"/>
    <property type="evidence" value="ECO:0007669"/>
    <property type="project" value="UniProtKB-EC"/>
</dbReference>
<comment type="caution">
    <text evidence="11">The sequence shown here is derived from an EMBL/GenBank/DDBJ whole genome shotgun (WGS) entry which is preliminary data.</text>
</comment>
<keyword evidence="9" id="KW-0963">Cytoplasm</keyword>
<dbReference type="InterPro" id="IPR037528">
    <property type="entry name" value="ArgB"/>
</dbReference>
<dbReference type="Proteomes" id="UP000741863">
    <property type="component" value="Unassembled WGS sequence"/>
</dbReference>
<dbReference type="Pfam" id="PF00696">
    <property type="entry name" value="AA_kinase"/>
    <property type="match status" value="1"/>
</dbReference>
<gene>
    <name evidence="9" type="primary">argB</name>
    <name evidence="11" type="ORF">JOD17_000645</name>
</gene>
<dbReference type="CDD" id="cd04238">
    <property type="entry name" value="AAK_NAGK-like"/>
    <property type="match status" value="1"/>
</dbReference>
<dbReference type="PIRSF" id="PIRSF000728">
    <property type="entry name" value="NAGK"/>
    <property type="match status" value="1"/>
</dbReference>
<comment type="similarity">
    <text evidence="9">Belongs to the acetylglutamate kinase family. ArgB subfamily.</text>
</comment>
<evidence type="ECO:0000256" key="8">
    <source>
        <dbReference type="ARBA" id="ARBA00048141"/>
    </source>
</evidence>
<dbReference type="RefSeq" id="WP_204695673.1">
    <property type="nucleotide sequence ID" value="NZ_JAFBEC010000002.1"/>
</dbReference>
<feature type="binding site" evidence="9">
    <location>
        <position position="64"/>
    </location>
    <ligand>
        <name>substrate</name>
    </ligand>
</feature>
<keyword evidence="6 9" id="KW-0418">Kinase</keyword>
<evidence type="ECO:0000256" key="5">
    <source>
        <dbReference type="ARBA" id="ARBA00022741"/>
    </source>
</evidence>
<comment type="catalytic activity">
    <reaction evidence="8 9">
        <text>N-acetyl-L-glutamate + ATP = N-acetyl-L-glutamyl 5-phosphate + ADP</text>
        <dbReference type="Rhea" id="RHEA:14629"/>
        <dbReference type="ChEBI" id="CHEBI:30616"/>
        <dbReference type="ChEBI" id="CHEBI:44337"/>
        <dbReference type="ChEBI" id="CHEBI:57936"/>
        <dbReference type="ChEBI" id="CHEBI:456216"/>
        <dbReference type="EC" id="2.7.2.8"/>
    </reaction>
</comment>
<evidence type="ECO:0000256" key="1">
    <source>
        <dbReference type="ARBA" id="ARBA00004828"/>
    </source>
</evidence>
<evidence type="ECO:0000256" key="6">
    <source>
        <dbReference type="ARBA" id="ARBA00022777"/>
    </source>
</evidence>
<feature type="site" description="Transition state stabilizer" evidence="9">
    <location>
        <position position="216"/>
    </location>
</feature>
<organism evidence="11 12">
    <name type="scientific">Geomicrobium sediminis</name>
    <dbReference type="NCBI Taxonomy" id="1347788"/>
    <lineage>
        <taxon>Bacteria</taxon>
        <taxon>Bacillati</taxon>
        <taxon>Bacillota</taxon>
        <taxon>Bacilli</taxon>
        <taxon>Bacillales</taxon>
        <taxon>Geomicrobium</taxon>
    </lineage>
</organism>
<comment type="pathway">
    <text evidence="1 9">Amino-acid biosynthesis; L-arginine biosynthesis; N(2)-acetyl-L-ornithine from L-glutamate: step 2/4.</text>
</comment>
<dbReference type="HAMAP" id="MF_00082">
    <property type="entry name" value="ArgB"/>
    <property type="match status" value="1"/>
</dbReference>
<comment type="subcellular location">
    <subcellularLocation>
        <location evidence="9">Cytoplasm</location>
    </subcellularLocation>
</comment>
<keyword evidence="3 9" id="KW-0028">Amino-acid biosynthesis</keyword>
<comment type="function">
    <text evidence="9">Catalyzes the ATP-dependent phosphorylation of N-acetyl-L-glutamate.</text>
</comment>
<feature type="binding site" evidence="9">
    <location>
        <begin position="42"/>
        <end position="43"/>
    </location>
    <ligand>
        <name>substrate</name>
    </ligand>
</feature>
<reference evidence="11 12" key="1">
    <citation type="submission" date="2021-01" db="EMBL/GenBank/DDBJ databases">
        <title>Genomic Encyclopedia of Type Strains, Phase IV (KMG-IV): sequencing the most valuable type-strain genomes for metagenomic binning, comparative biology and taxonomic classification.</title>
        <authorList>
            <person name="Goeker M."/>
        </authorList>
    </citation>
    <scope>NUCLEOTIDE SEQUENCE [LARGE SCALE GENOMIC DNA]</scope>
    <source>
        <strain evidence="11 12">DSM 25540</strain>
    </source>
</reference>
<feature type="binding site" evidence="9">
    <location>
        <position position="157"/>
    </location>
    <ligand>
        <name>substrate</name>
    </ligand>
</feature>
<evidence type="ECO:0000256" key="2">
    <source>
        <dbReference type="ARBA" id="ARBA00022571"/>
    </source>
</evidence>
<dbReference type="EMBL" id="JAFBEC010000002">
    <property type="protein sequence ID" value="MBM7631553.1"/>
    <property type="molecule type" value="Genomic_DNA"/>
</dbReference>
<feature type="domain" description="Aspartate/glutamate/uridylate kinase" evidence="10">
    <location>
        <begin position="5"/>
        <end position="234"/>
    </location>
</feature>
<dbReference type="InterPro" id="IPR004662">
    <property type="entry name" value="AcgluKinase_fam"/>
</dbReference>
<evidence type="ECO:0000259" key="10">
    <source>
        <dbReference type="Pfam" id="PF00696"/>
    </source>
</evidence>
<evidence type="ECO:0000256" key="7">
    <source>
        <dbReference type="ARBA" id="ARBA00022840"/>
    </source>
</evidence>
<name>A0ABS2P814_9BACL</name>
<evidence type="ECO:0000256" key="3">
    <source>
        <dbReference type="ARBA" id="ARBA00022605"/>
    </source>
</evidence>
<proteinExistence type="inferred from homology"/>
<dbReference type="PANTHER" id="PTHR23342:SF0">
    <property type="entry name" value="N-ACETYLGLUTAMATE SYNTHASE, MITOCHONDRIAL"/>
    <property type="match status" value="1"/>
</dbReference>
<keyword evidence="5 9" id="KW-0547">Nucleotide-binding</keyword>
<protein>
    <recommendedName>
        <fullName evidence="9">Acetylglutamate kinase</fullName>
        <ecNumber evidence="9">2.7.2.8</ecNumber>
    </recommendedName>
    <alternativeName>
        <fullName evidence="9">N-acetyl-L-glutamate 5-phosphotransferase</fullName>
    </alternativeName>
    <alternativeName>
        <fullName evidence="9">NAG kinase</fullName>
        <shortName evidence="9">NAGK</shortName>
    </alternativeName>
</protein>
<dbReference type="Gene3D" id="3.40.1160.10">
    <property type="entry name" value="Acetylglutamate kinase-like"/>
    <property type="match status" value="1"/>
</dbReference>
<keyword evidence="4 9" id="KW-0808">Transferase</keyword>
<sequence length="254" mass="26939">MSSDYVVIKCGGSVVNKLSAPFFLAIKELQDRGKKLVIVHGGGSDVNDMLETMDVTSTFVDGLRKTTPEVMAVADLVFNGKVNPAICRGVQKAGMKSVGLSGYDGPLIQAKLLDEKKFGLVGVAEHVDPTLIELLAEAGYVPVISPIVAGPDGMRLNMNADTAASHYASALKAEEIVFVTDVPGIMKDDQLIDHLTDDEVNTLMEDGTIYGGMIPKVKAALHSLSGRIQTVRIVGAYSRGLGTSITKQVQLHGS</sequence>
<keyword evidence="2 9" id="KW-0055">Arginine biosynthesis</keyword>
<dbReference type="PANTHER" id="PTHR23342">
    <property type="entry name" value="N-ACETYLGLUTAMATE SYNTHASE"/>
    <property type="match status" value="1"/>
</dbReference>
<keyword evidence="7 9" id="KW-0067">ATP-binding</keyword>
<evidence type="ECO:0000256" key="9">
    <source>
        <dbReference type="HAMAP-Rule" id="MF_00082"/>
    </source>
</evidence>
<dbReference type="NCBIfam" id="TIGR00761">
    <property type="entry name" value="argB"/>
    <property type="match status" value="1"/>
</dbReference>
<accession>A0ABS2P814</accession>
<keyword evidence="12" id="KW-1185">Reference proteome</keyword>
<dbReference type="SUPFAM" id="SSF53633">
    <property type="entry name" value="Carbamate kinase-like"/>
    <property type="match status" value="1"/>
</dbReference>
<evidence type="ECO:0000256" key="4">
    <source>
        <dbReference type="ARBA" id="ARBA00022679"/>
    </source>
</evidence>
<dbReference type="InterPro" id="IPR036393">
    <property type="entry name" value="AceGlu_kinase-like_sf"/>
</dbReference>
<evidence type="ECO:0000313" key="11">
    <source>
        <dbReference type="EMBL" id="MBM7631553.1"/>
    </source>
</evidence>
<dbReference type="InterPro" id="IPR001048">
    <property type="entry name" value="Asp/Glu/Uridylate_kinase"/>
</dbReference>
<feature type="site" description="Transition state stabilizer" evidence="9">
    <location>
        <position position="9"/>
    </location>
</feature>